<dbReference type="InterPro" id="IPR044152">
    <property type="entry name" value="YqjM-like"/>
</dbReference>
<dbReference type="PANTHER" id="PTHR43303">
    <property type="entry name" value="NADPH DEHYDROGENASE C23G7.10C-RELATED"/>
    <property type="match status" value="1"/>
</dbReference>
<keyword evidence="2" id="KW-0285">Flavoprotein</keyword>
<dbReference type="EMBL" id="JYDC01000085">
    <property type="protein sequence ID" value="KZL37018.1"/>
    <property type="molecule type" value="Genomic_DNA"/>
</dbReference>
<keyword evidence="3" id="KW-0288">FMN</keyword>
<dbReference type="AlphaFoldDB" id="A0A166G4C0"/>
<dbReference type="GO" id="GO:0003959">
    <property type="term" value="F:NADPH dehydrogenase activity"/>
    <property type="evidence" value="ECO:0007669"/>
    <property type="project" value="InterPro"/>
</dbReference>
<keyword evidence="4" id="KW-0521">NADP</keyword>
<evidence type="ECO:0000256" key="4">
    <source>
        <dbReference type="ARBA" id="ARBA00022857"/>
    </source>
</evidence>
<reference evidence="7 8" key="1">
    <citation type="submission" date="2015-02" db="EMBL/GenBank/DDBJ databases">
        <title>Draft genome sequence of Lactobacillus collinoides CUPV2371 isolated from a natural cider, the first genome sequence of a strain of this species.</title>
        <authorList>
            <person name="Puertas A.I."/>
            <person name="Spano G."/>
            <person name="Capozzi V."/>
            <person name="Lamontanara A."/>
            <person name="Orru L."/>
            <person name="Duenas M.T."/>
        </authorList>
    </citation>
    <scope>NUCLEOTIDE SEQUENCE [LARGE SCALE GENOMIC DNA]</scope>
    <source>
        <strain evidence="7 8">237</strain>
    </source>
</reference>
<evidence type="ECO:0000256" key="5">
    <source>
        <dbReference type="ARBA" id="ARBA00023002"/>
    </source>
</evidence>
<dbReference type="Pfam" id="PF00724">
    <property type="entry name" value="Oxidored_FMN"/>
    <property type="match status" value="1"/>
</dbReference>
<feature type="domain" description="NADH:flavin oxidoreductase/NADH oxidase N-terminal" evidence="6">
    <location>
        <begin position="6"/>
        <end position="329"/>
    </location>
</feature>
<dbReference type="OrthoDB" id="9772736at2"/>
<name>A0A166G4C0_SECCO</name>
<dbReference type="InterPro" id="IPR001155">
    <property type="entry name" value="OxRdtase_FMN_N"/>
</dbReference>
<dbReference type="InterPro" id="IPR013785">
    <property type="entry name" value="Aldolase_TIM"/>
</dbReference>
<dbReference type="GO" id="GO:0010181">
    <property type="term" value="F:FMN binding"/>
    <property type="evidence" value="ECO:0007669"/>
    <property type="project" value="InterPro"/>
</dbReference>
<comment type="caution">
    <text evidence="7">The sequence shown here is derived from an EMBL/GenBank/DDBJ whole genome shotgun (WGS) entry which is preliminary data.</text>
</comment>
<dbReference type="Gene3D" id="3.20.20.70">
    <property type="entry name" value="Aldolase class I"/>
    <property type="match status" value="1"/>
</dbReference>
<keyword evidence="8" id="KW-1185">Reference proteome</keyword>
<evidence type="ECO:0000313" key="7">
    <source>
        <dbReference type="EMBL" id="KZL37018.1"/>
    </source>
</evidence>
<dbReference type="RefSeq" id="WP_063285656.1">
    <property type="nucleotide sequence ID" value="NZ_JYDC01000085.1"/>
</dbReference>
<comment type="cofactor">
    <cofactor evidence="1">
        <name>FMN</name>
        <dbReference type="ChEBI" id="CHEBI:58210"/>
    </cofactor>
</comment>
<dbReference type="SUPFAM" id="SSF51395">
    <property type="entry name" value="FMN-linked oxidoreductases"/>
    <property type="match status" value="1"/>
</dbReference>
<proteinExistence type="predicted"/>
<evidence type="ECO:0000256" key="2">
    <source>
        <dbReference type="ARBA" id="ARBA00022630"/>
    </source>
</evidence>
<gene>
    <name evidence="7" type="ORF">TY91_13275</name>
</gene>
<dbReference type="PATRIC" id="fig|33960.6.peg.3376"/>
<keyword evidence="5" id="KW-0560">Oxidoreductase</keyword>
<evidence type="ECO:0000313" key="8">
    <source>
        <dbReference type="Proteomes" id="UP000076480"/>
    </source>
</evidence>
<evidence type="ECO:0000259" key="6">
    <source>
        <dbReference type="Pfam" id="PF00724"/>
    </source>
</evidence>
<protein>
    <submittedName>
        <fullName evidence="7">NADH:flavin oxidoreductase</fullName>
    </submittedName>
</protein>
<accession>A0A166G4C0</accession>
<dbReference type="GO" id="GO:0050661">
    <property type="term" value="F:NADP binding"/>
    <property type="evidence" value="ECO:0007669"/>
    <property type="project" value="InterPro"/>
</dbReference>
<evidence type="ECO:0000256" key="1">
    <source>
        <dbReference type="ARBA" id="ARBA00001917"/>
    </source>
</evidence>
<evidence type="ECO:0000256" key="3">
    <source>
        <dbReference type="ARBA" id="ARBA00022643"/>
    </source>
</evidence>
<organism evidence="7 8">
    <name type="scientific">Secundilactobacillus collinoides</name>
    <name type="common">Lactobacillus collinoides</name>
    <dbReference type="NCBI Taxonomy" id="33960"/>
    <lineage>
        <taxon>Bacteria</taxon>
        <taxon>Bacillati</taxon>
        <taxon>Bacillota</taxon>
        <taxon>Bacilli</taxon>
        <taxon>Lactobacillales</taxon>
        <taxon>Lactobacillaceae</taxon>
        <taxon>Secundilactobacillus</taxon>
    </lineage>
</organism>
<dbReference type="Proteomes" id="UP000076480">
    <property type="component" value="Unassembled WGS sequence"/>
</dbReference>
<dbReference type="PANTHER" id="PTHR43303:SF4">
    <property type="entry name" value="NADPH DEHYDROGENASE C23G7.10C-RELATED"/>
    <property type="match status" value="1"/>
</dbReference>
<sequence length="351" mass="38174">MKIDQIFSPYQLNKRVTLRNRLVLAPLNIQSSLFDGSVSLNNLNFHKARAKYVGLDIIGSAYISDSANTAYGAISVADDSKIDGLKKLATVIHQGGSKAILQLVHAGRMTNSYASKGAPVLTPSEVKAAHGDVDLPKAMTKTDIETVIKQFETATIRAIKAGFDGVELHGANTFLFQQFMSPLSNLRTDEYGGSLENRIRFCAETAKRVLDTAHAHKPGFIVGYRISPEEFEPGALKLGDDLVLMQVLGKLGIDYLSLSLRQYDQTSITCDSLSDLRIADIVKQAVGDELPIMVAGHLGTQFAFERASGDMFAVGSKFLKQPNWPSQVRNPGIQPESTVTGTVIPYTTLNL</sequence>